<comment type="caution">
    <text evidence="9">The sequence shown here is derived from an EMBL/GenBank/DDBJ whole genome shotgun (WGS) entry which is preliminary data.</text>
</comment>
<evidence type="ECO:0000256" key="1">
    <source>
        <dbReference type="ARBA" id="ARBA00004123"/>
    </source>
</evidence>
<gene>
    <name evidence="9" type="ORF">QTP70_000188</name>
</gene>
<dbReference type="Pfam" id="PF00096">
    <property type="entry name" value="zf-C2H2"/>
    <property type="match status" value="2"/>
</dbReference>
<dbReference type="EMBL" id="JAUCMX010000022">
    <property type="protein sequence ID" value="KAK3513025.1"/>
    <property type="molecule type" value="Genomic_DNA"/>
</dbReference>
<keyword evidence="4 7" id="KW-0863">Zinc-finger</keyword>
<feature type="domain" description="C2H2-type" evidence="8">
    <location>
        <begin position="253"/>
        <end position="280"/>
    </location>
</feature>
<organism evidence="9 10">
    <name type="scientific">Hemibagrus guttatus</name>
    <dbReference type="NCBI Taxonomy" id="175788"/>
    <lineage>
        <taxon>Eukaryota</taxon>
        <taxon>Metazoa</taxon>
        <taxon>Chordata</taxon>
        <taxon>Craniata</taxon>
        <taxon>Vertebrata</taxon>
        <taxon>Euteleostomi</taxon>
        <taxon>Actinopterygii</taxon>
        <taxon>Neopterygii</taxon>
        <taxon>Teleostei</taxon>
        <taxon>Ostariophysi</taxon>
        <taxon>Siluriformes</taxon>
        <taxon>Bagridae</taxon>
        <taxon>Hemibagrus</taxon>
    </lineage>
</organism>
<dbReference type="PANTHER" id="PTHR16515">
    <property type="entry name" value="PR DOMAIN ZINC FINGER PROTEIN"/>
    <property type="match status" value="1"/>
</dbReference>
<evidence type="ECO:0000256" key="7">
    <source>
        <dbReference type="PROSITE-ProRule" id="PRU00042"/>
    </source>
</evidence>
<evidence type="ECO:0000313" key="9">
    <source>
        <dbReference type="EMBL" id="KAK3513025.1"/>
    </source>
</evidence>
<dbReference type="Proteomes" id="UP001274896">
    <property type="component" value="Unassembled WGS sequence"/>
</dbReference>
<dbReference type="GO" id="GO:0008270">
    <property type="term" value="F:zinc ion binding"/>
    <property type="evidence" value="ECO:0007669"/>
    <property type="project" value="UniProtKB-KW"/>
</dbReference>
<feature type="domain" description="C2H2-type" evidence="8">
    <location>
        <begin position="224"/>
        <end position="252"/>
    </location>
</feature>
<evidence type="ECO:0000256" key="4">
    <source>
        <dbReference type="ARBA" id="ARBA00022771"/>
    </source>
</evidence>
<evidence type="ECO:0000256" key="6">
    <source>
        <dbReference type="ARBA" id="ARBA00023242"/>
    </source>
</evidence>
<evidence type="ECO:0000256" key="5">
    <source>
        <dbReference type="ARBA" id="ARBA00022833"/>
    </source>
</evidence>
<evidence type="ECO:0000259" key="8">
    <source>
        <dbReference type="PROSITE" id="PS50157"/>
    </source>
</evidence>
<dbReference type="InterPro" id="IPR013087">
    <property type="entry name" value="Znf_C2H2_type"/>
</dbReference>
<evidence type="ECO:0000256" key="3">
    <source>
        <dbReference type="ARBA" id="ARBA00022737"/>
    </source>
</evidence>
<name>A0AAE0Q464_9TELE</name>
<dbReference type="FunFam" id="3.30.160.60:FF:000489">
    <property type="entry name" value="Zinc finger protein Gfi-1"/>
    <property type="match status" value="1"/>
</dbReference>
<sequence>MPRSFLVKSKRAHSYHQPRSLVDDYIRLDALLTHTYTEIPGESDCCEDENKGAGRCSPEGSAVCTAEHKAQHSPLSCEGSVCDPPAEYEESVWRPRSTSPSPDVDEYPLSSPDDIQPFDLTFRPCAWTHARSELRRLVRPFPRSHVACEKPPIGVYGSTERIAEAFFSNQSAFRGFSQEEYSSMATDLLKSRTRGYYPNFKSVPENAEFKSDVLCTRLQINGSYKCIKCTKVFSTPHGLEVHARRSHSGTRPFACELCGKTFGHAVSLEQHKVVHSQHPAFRCNFTIKLWEAEPTGYIKVVTVYRNSE</sequence>
<keyword evidence="5" id="KW-0862">Zinc</keyword>
<dbReference type="AlphaFoldDB" id="A0AAE0Q464"/>
<accession>A0AAE0Q464</accession>
<dbReference type="PROSITE" id="PS50157">
    <property type="entry name" value="ZINC_FINGER_C2H2_2"/>
    <property type="match status" value="2"/>
</dbReference>
<comment type="subcellular location">
    <subcellularLocation>
        <location evidence="1">Nucleus</location>
    </subcellularLocation>
</comment>
<reference evidence="9" key="1">
    <citation type="submission" date="2023-06" db="EMBL/GenBank/DDBJ databases">
        <title>Male Hemibagrus guttatus genome.</title>
        <authorList>
            <person name="Bian C."/>
        </authorList>
    </citation>
    <scope>NUCLEOTIDE SEQUENCE</scope>
    <source>
        <strain evidence="9">Male_cb2023</strain>
        <tissue evidence="9">Muscle</tissue>
    </source>
</reference>
<dbReference type="SMART" id="SM00355">
    <property type="entry name" value="ZnF_C2H2"/>
    <property type="match status" value="2"/>
</dbReference>
<dbReference type="PANTHER" id="PTHR16515:SF49">
    <property type="entry name" value="GASTRULA ZINC FINGER PROTEIN XLCGF49.1-LIKE-RELATED"/>
    <property type="match status" value="1"/>
</dbReference>
<dbReference type="SUPFAM" id="SSF57667">
    <property type="entry name" value="beta-beta-alpha zinc fingers"/>
    <property type="match status" value="1"/>
</dbReference>
<keyword evidence="3" id="KW-0677">Repeat</keyword>
<dbReference type="Gene3D" id="3.30.160.60">
    <property type="entry name" value="Classic Zinc Finger"/>
    <property type="match status" value="1"/>
</dbReference>
<dbReference type="PROSITE" id="PS00028">
    <property type="entry name" value="ZINC_FINGER_C2H2_1"/>
    <property type="match status" value="2"/>
</dbReference>
<dbReference type="GO" id="GO:0010468">
    <property type="term" value="P:regulation of gene expression"/>
    <property type="evidence" value="ECO:0007669"/>
    <property type="project" value="TreeGrafter"/>
</dbReference>
<dbReference type="InterPro" id="IPR050331">
    <property type="entry name" value="Zinc_finger"/>
</dbReference>
<keyword evidence="2" id="KW-0479">Metal-binding</keyword>
<keyword evidence="6" id="KW-0539">Nucleus</keyword>
<evidence type="ECO:0000313" key="10">
    <source>
        <dbReference type="Proteomes" id="UP001274896"/>
    </source>
</evidence>
<proteinExistence type="predicted"/>
<protein>
    <recommendedName>
        <fullName evidence="8">C2H2-type domain-containing protein</fullName>
    </recommendedName>
</protein>
<dbReference type="FunFam" id="3.30.160.60:FF:000827">
    <property type="entry name" value="Zinc finger protein Gfi-1"/>
    <property type="match status" value="1"/>
</dbReference>
<evidence type="ECO:0000256" key="2">
    <source>
        <dbReference type="ARBA" id="ARBA00022723"/>
    </source>
</evidence>
<dbReference type="GO" id="GO:0005634">
    <property type="term" value="C:nucleus"/>
    <property type="evidence" value="ECO:0007669"/>
    <property type="project" value="UniProtKB-SubCell"/>
</dbReference>
<keyword evidence="10" id="KW-1185">Reference proteome</keyword>
<dbReference type="InterPro" id="IPR036236">
    <property type="entry name" value="Znf_C2H2_sf"/>
</dbReference>